<name>A0ACB9V828_9CETA</name>
<dbReference type="EMBL" id="CM043029">
    <property type="protein sequence ID" value="KAI4585729.1"/>
    <property type="molecule type" value="Genomic_DNA"/>
</dbReference>
<sequence length="150" mass="17297">MSYKLEQIESFNGENSSAVPESGDLDNDSEAILAADFEIGHFLREPIIPRSVLYFTGEAIEDDDDDYDESEEADKIISTTPSQIIDTVKKDVRDQCHCQNKARAYIIERERDMVNTLFVGIEHEVEVKYTHELLKYLFFLVDEIELELDL</sequence>
<dbReference type="Proteomes" id="UP001057279">
    <property type="component" value="Linkage Group LG04"/>
</dbReference>
<keyword evidence="2" id="KW-1185">Reference proteome</keyword>
<gene>
    <name evidence="1" type="ORF">MJG53_005963</name>
</gene>
<comment type="caution">
    <text evidence="1">The sequence shown here is derived from an EMBL/GenBank/DDBJ whole genome shotgun (WGS) entry which is preliminary data.</text>
</comment>
<evidence type="ECO:0000313" key="2">
    <source>
        <dbReference type="Proteomes" id="UP001057279"/>
    </source>
</evidence>
<proteinExistence type="predicted"/>
<accession>A0ACB9V828</accession>
<organism evidence="1 2">
    <name type="scientific">Ovis ammon polii x Ovis aries</name>
    <dbReference type="NCBI Taxonomy" id="2918886"/>
    <lineage>
        <taxon>Eukaryota</taxon>
        <taxon>Metazoa</taxon>
        <taxon>Chordata</taxon>
        <taxon>Craniata</taxon>
        <taxon>Vertebrata</taxon>
        <taxon>Euteleostomi</taxon>
        <taxon>Mammalia</taxon>
        <taxon>Eutheria</taxon>
        <taxon>Laurasiatheria</taxon>
        <taxon>Artiodactyla</taxon>
        <taxon>Ruminantia</taxon>
        <taxon>Pecora</taxon>
        <taxon>Bovidae</taxon>
        <taxon>Caprinae</taxon>
        <taxon>Ovis</taxon>
    </lineage>
</organism>
<reference evidence="1" key="1">
    <citation type="submission" date="2022-03" db="EMBL/GenBank/DDBJ databases">
        <title>Genomic analyses of argali, domestic sheep and their hybrids provide insights into chromosomal evolution, heterosis and genetic basis of agronomic traits.</title>
        <authorList>
            <person name="Li M."/>
        </authorList>
    </citation>
    <scope>NUCLEOTIDE SEQUENCE</scope>
    <source>
        <strain evidence="1">F1 hybrid</strain>
    </source>
</reference>
<protein>
    <submittedName>
        <fullName evidence="1">Uncharacterized protein</fullName>
    </submittedName>
</protein>
<evidence type="ECO:0000313" key="1">
    <source>
        <dbReference type="EMBL" id="KAI4585729.1"/>
    </source>
</evidence>